<organism evidence="1 2">
    <name type="scientific">Entamoeba nuttalli</name>
    <dbReference type="NCBI Taxonomy" id="412467"/>
    <lineage>
        <taxon>Eukaryota</taxon>
        <taxon>Amoebozoa</taxon>
        <taxon>Evosea</taxon>
        <taxon>Archamoebae</taxon>
        <taxon>Mastigamoebida</taxon>
        <taxon>Entamoebidae</taxon>
        <taxon>Entamoeba</taxon>
    </lineage>
</organism>
<comment type="caution">
    <text evidence="1">The sequence shown here is derived from an EMBL/GenBank/DDBJ whole genome shotgun (WGS) entry which is preliminary data.</text>
</comment>
<protein>
    <submittedName>
        <fullName evidence="1">Uncharacterized protein</fullName>
    </submittedName>
</protein>
<sequence length="150" mass="17119">MGFTLYEDQLLFQELKELKDLNMKKLLKCIFFVPGNMVSCLDFVESVFGNAGNPRLSKNDAALDPLGWTGHSGMAYSCTTSHLKECGLPHISQATERQKRERMCWEKEDELYNDGKTFKMYCRDASGVICTIIADNYFGYCKKEVKTQIS</sequence>
<evidence type="ECO:0000313" key="2">
    <source>
        <dbReference type="Proteomes" id="UP001628156"/>
    </source>
</evidence>
<dbReference type="EMBL" id="BAAFRS010000358">
    <property type="protein sequence ID" value="GAB1227806.1"/>
    <property type="molecule type" value="Genomic_DNA"/>
</dbReference>
<evidence type="ECO:0000313" key="1">
    <source>
        <dbReference type="EMBL" id="GAB1227806.1"/>
    </source>
</evidence>
<proteinExistence type="predicted"/>
<accession>A0ABQ0DY98</accession>
<reference evidence="1 2" key="1">
    <citation type="journal article" date="2019" name="PLoS Negl. Trop. Dis.">
        <title>Whole genome sequencing of Entamoeba nuttalli reveals mammalian host-related molecular signatures and a novel octapeptide-repeat surface protein.</title>
        <authorList>
            <person name="Tanaka M."/>
            <person name="Makiuchi T."/>
            <person name="Komiyama T."/>
            <person name="Shiina T."/>
            <person name="Osaki K."/>
            <person name="Tachibana H."/>
        </authorList>
    </citation>
    <scope>NUCLEOTIDE SEQUENCE [LARGE SCALE GENOMIC DNA]</scope>
    <source>
        <strain evidence="1 2">P19-061405</strain>
    </source>
</reference>
<dbReference type="Proteomes" id="UP001628156">
    <property type="component" value="Unassembled WGS sequence"/>
</dbReference>
<gene>
    <name evidence="1" type="ORF">ENUP19_0358G0023</name>
</gene>
<feature type="non-terminal residue" evidence="1">
    <location>
        <position position="150"/>
    </location>
</feature>
<name>A0ABQ0DY98_9EUKA</name>
<keyword evidence="2" id="KW-1185">Reference proteome</keyword>